<dbReference type="AntiFam" id="ANF00012">
    <property type="entry name" value="tRNA translation"/>
</dbReference>
<gene>
    <name evidence="2" type="ORF">MHPYR_100171</name>
    <name evidence="3" type="ORF">MHPYR_640028</name>
</gene>
<proteinExistence type="predicted"/>
<dbReference type="EMBL" id="FLQS01000061">
    <property type="protein sequence ID" value="SBS78925.1"/>
    <property type="molecule type" value="Genomic_DNA"/>
</dbReference>
<feature type="region of interest" description="Disordered" evidence="1">
    <location>
        <begin position="66"/>
        <end position="120"/>
    </location>
</feature>
<reference evidence="2" key="1">
    <citation type="submission" date="2016-03" db="EMBL/GenBank/DDBJ databases">
        <authorList>
            <person name="Ploux O."/>
        </authorList>
    </citation>
    <scope>NUCLEOTIDE SEQUENCE</scope>
    <source>
        <strain evidence="2">UC10</strain>
    </source>
</reference>
<evidence type="ECO:0000313" key="3">
    <source>
        <dbReference type="EMBL" id="SBS78925.1"/>
    </source>
</evidence>
<name>A0A1Y5P122_9MYCO</name>
<evidence type="ECO:0000256" key="1">
    <source>
        <dbReference type="SAM" id="MobiDB-lite"/>
    </source>
</evidence>
<organism evidence="2">
    <name type="scientific">uncultured Mycobacterium sp</name>
    <dbReference type="NCBI Taxonomy" id="171292"/>
    <lineage>
        <taxon>Bacteria</taxon>
        <taxon>Bacillati</taxon>
        <taxon>Actinomycetota</taxon>
        <taxon>Actinomycetes</taxon>
        <taxon>Mycobacteriales</taxon>
        <taxon>Mycobacteriaceae</taxon>
        <taxon>Mycobacterium</taxon>
        <taxon>environmental samples</taxon>
    </lineage>
</organism>
<evidence type="ECO:0000313" key="2">
    <source>
        <dbReference type="EMBL" id="SBS71260.1"/>
    </source>
</evidence>
<sequence length="120" mass="13179">MSAPGRIRTCGLLLRRQTLYPLSYGGAPTAAPLGSDSLTHFNDCPDRARGDDSPVAALLPAGMRIRALTTPDHRMDPRDTRRPRRAAQEHRRRGAHRARPGSRRPACDGDCRASAQSRAR</sequence>
<feature type="compositionally biased region" description="Basic and acidic residues" evidence="1">
    <location>
        <begin position="71"/>
        <end position="80"/>
    </location>
</feature>
<dbReference type="EMBL" id="FLQS01000002">
    <property type="protein sequence ID" value="SBS71260.1"/>
    <property type="molecule type" value="Genomic_DNA"/>
</dbReference>
<accession>A0A1Y5P122</accession>
<protein>
    <submittedName>
        <fullName evidence="2">Uncharacterized protein</fullName>
    </submittedName>
</protein>
<feature type="compositionally biased region" description="Basic residues" evidence="1">
    <location>
        <begin position="81"/>
        <end position="102"/>
    </location>
</feature>
<dbReference type="AlphaFoldDB" id="A0A1Y5P122"/>